<dbReference type="InterPro" id="IPR027396">
    <property type="entry name" value="DsrEFH-like"/>
</dbReference>
<evidence type="ECO:0008006" key="4">
    <source>
        <dbReference type="Google" id="ProtNLM"/>
    </source>
</evidence>
<dbReference type="Gene3D" id="3.40.1260.10">
    <property type="entry name" value="DsrEFH-like"/>
    <property type="match status" value="1"/>
</dbReference>
<name>A0A917FEP9_9PROT</name>
<organism evidence="2 3">
    <name type="scientific">Terasakiella brassicae</name>
    <dbReference type="NCBI Taxonomy" id="1634917"/>
    <lineage>
        <taxon>Bacteria</taxon>
        <taxon>Pseudomonadati</taxon>
        <taxon>Pseudomonadota</taxon>
        <taxon>Alphaproteobacteria</taxon>
        <taxon>Rhodospirillales</taxon>
        <taxon>Terasakiellaceae</taxon>
        <taxon>Terasakiella</taxon>
    </lineage>
</organism>
<evidence type="ECO:0000313" key="3">
    <source>
        <dbReference type="Proteomes" id="UP000632498"/>
    </source>
</evidence>
<dbReference type="InterPro" id="IPR003787">
    <property type="entry name" value="Sulphur_relay_DsrE/F-like"/>
</dbReference>
<dbReference type="RefSeq" id="WP_188667265.1">
    <property type="nucleotide sequence ID" value="NZ_BMHV01000050.1"/>
</dbReference>
<protein>
    <recommendedName>
        <fullName evidence="4">DsrE/DsrF-like family protein</fullName>
    </recommendedName>
</protein>
<dbReference type="SUPFAM" id="SSF75169">
    <property type="entry name" value="DsrEFH-like"/>
    <property type="match status" value="1"/>
</dbReference>
<feature type="chain" id="PRO_5037610347" description="DsrE/DsrF-like family protein" evidence="1">
    <location>
        <begin position="24"/>
        <end position="144"/>
    </location>
</feature>
<gene>
    <name evidence="2" type="ORF">GCM10011332_33060</name>
</gene>
<dbReference type="EMBL" id="BMHV01000050">
    <property type="protein sequence ID" value="GGF76448.1"/>
    <property type="molecule type" value="Genomic_DNA"/>
</dbReference>
<keyword evidence="1" id="KW-0732">Signal</keyword>
<evidence type="ECO:0000313" key="2">
    <source>
        <dbReference type="EMBL" id="GGF76448.1"/>
    </source>
</evidence>
<reference evidence="2" key="2">
    <citation type="submission" date="2020-09" db="EMBL/GenBank/DDBJ databases">
        <authorList>
            <person name="Sun Q."/>
            <person name="Zhou Y."/>
        </authorList>
    </citation>
    <scope>NUCLEOTIDE SEQUENCE</scope>
    <source>
        <strain evidence="2">CGMCC 1.15254</strain>
    </source>
</reference>
<dbReference type="AlphaFoldDB" id="A0A917FEP9"/>
<evidence type="ECO:0000256" key="1">
    <source>
        <dbReference type="SAM" id="SignalP"/>
    </source>
</evidence>
<feature type="signal peptide" evidence="1">
    <location>
        <begin position="1"/>
        <end position="23"/>
    </location>
</feature>
<dbReference type="Pfam" id="PF02635">
    <property type="entry name" value="DsrE"/>
    <property type="match status" value="1"/>
</dbReference>
<keyword evidence="3" id="KW-1185">Reference proteome</keyword>
<dbReference type="Proteomes" id="UP000632498">
    <property type="component" value="Unassembled WGS sequence"/>
</dbReference>
<reference evidence="2" key="1">
    <citation type="journal article" date="2014" name="Int. J. Syst. Evol. Microbiol.">
        <title>Complete genome sequence of Corynebacterium casei LMG S-19264T (=DSM 44701T), isolated from a smear-ripened cheese.</title>
        <authorList>
            <consortium name="US DOE Joint Genome Institute (JGI-PGF)"/>
            <person name="Walter F."/>
            <person name="Albersmeier A."/>
            <person name="Kalinowski J."/>
            <person name="Ruckert C."/>
        </authorList>
    </citation>
    <scope>NUCLEOTIDE SEQUENCE</scope>
    <source>
        <strain evidence="2">CGMCC 1.15254</strain>
    </source>
</reference>
<proteinExistence type="predicted"/>
<accession>A0A917FEP9</accession>
<sequence length="144" mass="15320">MMKIFSSLALVMGLMLSSVSSYAAEAASKTFVVITSESVETQGMALVLSLQALKNGSDVRILLCDHGGDIAKKDYQATPLQPLNATPQQLLKKAMSNGAKADVCALYLPNRGLGMDALIEGVSNAKPPQIGTYMADPSVRYFTF</sequence>
<comment type="caution">
    <text evidence="2">The sequence shown here is derived from an EMBL/GenBank/DDBJ whole genome shotgun (WGS) entry which is preliminary data.</text>
</comment>